<dbReference type="EC" id="3.2.1.22" evidence="2"/>
<evidence type="ECO:0000313" key="6">
    <source>
        <dbReference type="Proteomes" id="UP000235371"/>
    </source>
</evidence>
<dbReference type="AlphaFoldDB" id="A0A2J6TBR7"/>
<reference evidence="5 6" key="1">
    <citation type="submission" date="2016-04" db="EMBL/GenBank/DDBJ databases">
        <title>A degradative enzymes factory behind the ericoid mycorrhizal symbiosis.</title>
        <authorList>
            <consortium name="DOE Joint Genome Institute"/>
            <person name="Martino E."/>
            <person name="Morin E."/>
            <person name="Grelet G."/>
            <person name="Kuo A."/>
            <person name="Kohler A."/>
            <person name="Daghino S."/>
            <person name="Barry K."/>
            <person name="Choi C."/>
            <person name="Cichocki N."/>
            <person name="Clum A."/>
            <person name="Copeland A."/>
            <person name="Hainaut M."/>
            <person name="Haridas S."/>
            <person name="Labutti K."/>
            <person name="Lindquist E."/>
            <person name="Lipzen A."/>
            <person name="Khouja H.-R."/>
            <person name="Murat C."/>
            <person name="Ohm R."/>
            <person name="Olson A."/>
            <person name="Spatafora J."/>
            <person name="Veneault-Fourrey C."/>
            <person name="Henrissat B."/>
            <person name="Grigoriev I."/>
            <person name="Martin F."/>
            <person name="Perotto S."/>
        </authorList>
    </citation>
    <scope>NUCLEOTIDE SEQUENCE [LARGE SCALE GENOMIC DNA]</scope>
    <source>
        <strain evidence="5 6">E</strain>
    </source>
</reference>
<dbReference type="InterPro" id="IPR013785">
    <property type="entry name" value="Aldolase_TIM"/>
</dbReference>
<dbReference type="OrthoDB" id="2108802at2759"/>
<accession>A0A2J6TBR7</accession>
<proteinExistence type="predicted"/>
<dbReference type="InterPro" id="IPR004352">
    <property type="entry name" value="GH114_TIM-barrel"/>
</dbReference>
<gene>
    <name evidence="5" type="ORF">K444DRAFT_643035</name>
</gene>
<dbReference type="RefSeq" id="XP_024737365.1">
    <property type="nucleotide sequence ID" value="XM_024884811.1"/>
</dbReference>
<dbReference type="Gene3D" id="3.20.20.70">
    <property type="entry name" value="Aldolase class I"/>
    <property type="match status" value="1"/>
</dbReference>
<name>A0A2J6TBR7_9HELO</name>
<dbReference type="Proteomes" id="UP000235371">
    <property type="component" value="Unassembled WGS sequence"/>
</dbReference>
<dbReference type="STRING" id="1095630.A0A2J6TBR7"/>
<evidence type="ECO:0000313" key="5">
    <source>
        <dbReference type="EMBL" id="PMD60461.1"/>
    </source>
</evidence>
<dbReference type="InterPro" id="IPR017853">
    <property type="entry name" value="GH"/>
</dbReference>
<feature type="transmembrane region" description="Helical" evidence="3">
    <location>
        <begin position="12"/>
        <end position="39"/>
    </location>
</feature>
<organism evidence="5 6">
    <name type="scientific">Hyaloscypha bicolor E</name>
    <dbReference type="NCBI Taxonomy" id="1095630"/>
    <lineage>
        <taxon>Eukaryota</taxon>
        <taxon>Fungi</taxon>
        <taxon>Dikarya</taxon>
        <taxon>Ascomycota</taxon>
        <taxon>Pezizomycotina</taxon>
        <taxon>Leotiomycetes</taxon>
        <taxon>Helotiales</taxon>
        <taxon>Hyaloscyphaceae</taxon>
        <taxon>Hyaloscypha</taxon>
        <taxon>Hyaloscypha bicolor</taxon>
    </lineage>
</organism>
<comment type="catalytic activity">
    <reaction evidence="1">
        <text>Hydrolysis of terminal, non-reducing alpha-D-galactose residues in alpha-D-galactosides, including galactose oligosaccharides, galactomannans and galactolipids.</text>
        <dbReference type="EC" id="3.2.1.22"/>
    </reaction>
</comment>
<dbReference type="PANTHER" id="PTHR35273">
    <property type="entry name" value="ALPHA-1,4 POLYGALACTOSAMINIDASE, PUTATIVE (AFU_ORTHOLOGUE AFUA_3G07890)-RELATED"/>
    <property type="match status" value="1"/>
</dbReference>
<feature type="domain" description="Glycoside-hydrolase family GH114 TIM-barrel" evidence="4">
    <location>
        <begin position="46"/>
        <end position="274"/>
    </location>
</feature>
<dbReference type="InParanoid" id="A0A2J6TBR7"/>
<keyword evidence="6" id="KW-1185">Reference proteome</keyword>
<sequence>MPSPWISRRGKWFWILTVSTVVVIAIALGVGLGIGGTFWKPAVGETWQIVLLTPLDNTTTNASVYDVDLFTNPISTFQNLQSMGRKVICYFSAGSYEPNRPDSNNFTAADKGHGVDGWPGEFWLNTSSPNVRDIMTQRLKLAAQKGCDGVDPDNVDAYNNNGGGFGLTSTDAIDYLSFLAIGAHSLGMAVGLKNAGEIVNQTLPMMQWQVNEQCVQYGECATFQPFIKANKPVFHIEYPQSSGEMKFTAAQLCGVGDTSLDGFSTVLKSMDLGDPVTECSNS</sequence>
<dbReference type="GeneID" id="36592888"/>
<keyword evidence="5" id="KW-0378">Hydrolase</keyword>
<evidence type="ECO:0000256" key="1">
    <source>
        <dbReference type="ARBA" id="ARBA00001255"/>
    </source>
</evidence>
<dbReference type="GO" id="GO:0004557">
    <property type="term" value="F:alpha-galactosidase activity"/>
    <property type="evidence" value="ECO:0007669"/>
    <property type="project" value="UniProtKB-EC"/>
</dbReference>
<keyword evidence="3" id="KW-0812">Transmembrane</keyword>
<evidence type="ECO:0000256" key="3">
    <source>
        <dbReference type="SAM" id="Phobius"/>
    </source>
</evidence>
<protein>
    <recommendedName>
        <fullName evidence="2">alpha-galactosidase</fullName>
        <ecNumber evidence="2">3.2.1.22</ecNumber>
    </recommendedName>
</protein>
<dbReference type="PANTHER" id="PTHR35273:SF2">
    <property type="entry name" value="ALPHA-GALACTOSIDASE"/>
    <property type="match status" value="1"/>
</dbReference>
<keyword evidence="3" id="KW-0472">Membrane</keyword>
<dbReference type="SUPFAM" id="SSF51445">
    <property type="entry name" value="(Trans)glycosidases"/>
    <property type="match status" value="1"/>
</dbReference>
<evidence type="ECO:0000259" key="4">
    <source>
        <dbReference type="Pfam" id="PF03537"/>
    </source>
</evidence>
<dbReference type="EMBL" id="KZ613790">
    <property type="protein sequence ID" value="PMD60461.1"/>
    <property type="molecule type" value="Genomic_DNA"/>
</dbReference>
<dbReference type="Pfam" id="PF03537">
    <property type="entry name" value="Glyco_hydro_114"/>
    <property type="match status" value="1"/>
</dbReference>
<keyword evidence="3" id="KW-1133">Transmembrane helix</keyword>
<evidence type="ECO:0000256" key="2">
    <source>
        <dbReference type="ARBA" id="ARBA00012755"/>
    </source>
</evidence>